<evidence type="ECO:0000313" key="1">
    <source>
        <dbReference type="EMBL" id="EKD66340.1"/>
    </source>
</evidence>
<dbReference type="EMBL" id="AMFJ01021636">
    <property type="protein sequence ID" value="EKD66340.1"/>
    <property type="molecule type" value="Genomic_DNA"/>
</dbReference>
<proteinExistence type="predicted"/>
<dbReference type="AlphaFoldDB" id="K2AE60"/>
<sequence length="208" mass="25895">MEKLSYDLTHEIWKLRWSILKYSFRLGNILWLTNIELWKWVIIEKWAILKWNIKIWNWTTIYWRAILQNCNIWNNCEISCEVKNSNLWDNVKAKHFNINILNADIWNNCNIWAWVVFANYNWNKKWYFKVWEWSFIWSNSTIILKSKVWEKRIIWDYVYIVAWISLRTDVPEEGSLVCYDENWKITIKKDLAYKYLKKEWLIKLLENL</sequence>
<dbReference type="InterPro" id="IPR011004">
    <property type="entry name" value="Trimer_LpxA-like_sf"/>
</dbReference>
<protein>
    <submittedName>
        <fullName evidence="1">Bifunctional N-acetylglucosamine-1-phosphate uridyltransferase/glucosamine-1-phosphate acetyltransferase</fullName>
    </submittedName>
</protein>
<name>K2AE60_9BACT</name>
<reference evidence="1" key="1">
    <citation type="journal article" date="2012" name="Science">
        <title>Fermentation, hydrogen, and sulfur metabolism in multiple uncultivated bacterial phyla.</title>
        <authorList>
            <person name="Wrighton K.C."/>
            <person name="Thomas B.C."/>
            <person name="Sharon I."/>
            <person name="Miller C.S."/>
            <person name="Castelle C.J."/>
            <person name="VerBerkmoes N.C."/>
            <person name="Wilkins M.J."/>
            <person name="Hettich R.L."/>
            <person name="Lipton M.S."/>
            <person name="Williams K.H."/>
            <person name="Long P.E."/>
            <person name="Banfield J.F."/>
        </authorList>
    </citation>
    <scope>NUCLEOTIDE SEQUENCE [LARGE SCALE GENOMIC DNA]</scope>
</reference>
<organism evidence="1">
    <name type="scientific">uncultured bacterium</name>
    <name type="common">gcode 4</name>
    <dbReference type="NCBI Taxonomy" id="1234023"/>
    <lineage>
        <taxon>Bacteria</taxon>
        <taxon>environmental samples</taxon>
    </lineage>
</organism>
<gene>
    <name evidence="1" type="primary">glmU</name>
    <name evidence="1" type="ORF">ACD_49C00050G0010</name>
</gene>
<comment type="caution">
    <text evidence="1">The sequence shown here is derived from an EMBL/GenBank/DDBJ whole genome shotgun (WGS) entry which is preliminary data.</text>
</comment>
<dbReference type="SUPFAM" id="SSF51161">
    <property type="entry name" value="Trimeric LpxA-like enzymes"/>
    <property type="match status" value="1"/>
</dbReference>
<keyword evidence="1" id="KW-0808">Transferase</keyword>
<dbReference type="Gene3D" id="2.160.10.10">
    <property type="entry name" value="Hexapeptide repeat proteins"/>
    <property type="match status" value="1"/>
</dbReference>
<accession>K2AE60</accession>
<dbReference type="GO" id="GO:0016740">
    <property type="term" value="F:transferase activity"/>
    <property type="evidence" value="ECO:0007669"/>
    <property type="project" value="UniProtKB-KW"/>
</dbReference>